<dbReference type="Gene3D" id="3.30.70.330">
    <property type="match status" value="1"/>
</dbReference>
<dbReference type="InterPro" id="IPR035979">
    <property type="entry name" value="RBD_domain_sf"/>
</dbReference>
<keyword evidence="3" id="KW-0539">Nucleus</keyword>
<evidence type="ECO:0000313" key="7">
    <source>
        <dbReference type="Proteomes" id="UP001229421"/>
    </source>
</evidence>
<keyword evidence="2 4" id="KW-0694">RNA-binding</keyword>
<dbReference type="Proteomes" id="UP001229421">
    <property type="component" value="Unassembled WGS sequence"/>
</dbReference>
<sequence length="292" mass="34247">MSSFNIMVGDGRSMGLRWTLIARLLRAFTLDFVKVDESRTRPQPSLFLFASRRRDVNRGIFRIKRFCMLLTLQIFLHFHMGMKAKKSMMKKLKKGSNELTAVRKDQAADFLPLEGGPARKLSITENSENKSTVLYIGRIPHGFYENEMEAFFRQFGEIKRIRIARNKKTGKSKHFGFIQFASPEVAKIVAETMHNYLLFEHLLQVQIIPPERVHPKLWKGVNRFYKPLDWVQIERKRHNKERTFEEHKKLVDGILKRDQKRRKKIEAAGIDYECPEIVGSDLPAPKKIKFED</sequence>
<proteinExistence type="predicted"/>
<evidence type="ECO:0000256" key="3">
    <source>
        <dbReference type="ARBA" id="ARBA00023242"/>
    </source>
</evidence>
<evidence type="ECO:0000256" key="4">
    <source>
        <dbReference type="PROSITE-ProRule" id="PRU00176"/>
    </source>
</evidence>
<dbReference type="EMBL" id="JAUHHV010000010">
    <property type="protein sequence ID" value="KAK1409675.1"/>
    <property type="molecule type" value="Genomic_DNA"/>
</dbReference>
<comment type="subcellular location">
    <subcellularLocation>
        <location evidence="1">Nucleus</location>
        <location evidence="1">Nucleolus</location>
    </subcellularLocation>
</comment>
<protein>
    <recommendedName>
        <fullName evidence="5">RRM domain-containing protein</fullName>
    </recommendedName>
</protein>
<name>A0AAD8JY44_TARER</name>
<dbReference type="PROSITE" id="PS50102">
    <property type="entry name" value="RRM"/>
    <property type="match status" value="1"/>
</dbReference>
<dbReference type="AlphaFoldDB" id="A0AAD8JY44"/>
<evidence type="ECO:0000313" key="6">
    <source>
        <dbReference type="EMBL" id="KAK1409675.1"/>
    </source>
</evidence>
<reference evidence="6" key="1">
    <citation type="journal article" date="2023" name="bioRxiv">
        <title>Improved chromosome-level genome assembly for marigold (Tagetes erecta).</title>
        <authorList>
            <person name="Jiang F."/>
            <person name="Yuan L."/>
            <person name="Wang S."/>
            <person name="Wang H."/>
            <person name="Xu D."/>
            <person name="Wang A."/>
            <person name="Fan W."/>
        </authorList>
    </citation>
    <scope>NUCLEOTIDE SEQUENCE</scope>
    <source>
        <strain evidence="6">WSJ</strain>
        <tissue evidence="6">Leaf</tissue>
    </source>
</reference>
<organism evidence="6 7">
    <name type="scientific">Tagetes erecta</name>
    <name type="common">African marigold</name>
    <dbReference type="NCBI Taxonomy" id="13708"/>
    <lineage>
        <taxon>Eukaryota</taxon>
        <taxon>Viridiplantae</taxon>
        <taxon>Streptophyta</taxon>
        <taxon>Embryophyta</taxon>
        <taxon>Tracheophyta</taxon>
        <taxon>Spermatophyta</taxon>
        <taxon>Magnoliopsida</taxon>
        <taxon>eudicotyledons</taxon>
        <taxon>Gunneridae</taxon>
        <taxon>Pentapetalae</taxon>
        <taxon>asterids</taxon>
        <taxon>campanulids</taxon>
        <taxon>Asterales</taxon>
        <taxon>Asteraceae</taxon>
        <taxon>Asteroideae</taxon>
        <taxon>Heliantheae alliance</taxon>
        <taxon>Tageteae</taxon>
        <taxon>Tagetes</taxon>
    </lineage>
</organism>
<dbReference type="CDD" id="cd12307">
    <property type="entry name" value="RRM_NIFK_like"/>
    <property type="match status" value="1"/>
</dbReference>
<gene>
    <name evidence="6" type="ORF">QVD17_36204</name>
</gene>
<dbReference type="GO" id="GO:0003723">
    <property type="term" value="F:RNA binding"/>
    <property type="evidence" value="ECO:0007669"/>
    <property type="project" value="UniProtKB-UniRule"/>
</dbReference>
<evidence type="ECO:0000256" key="2">
    <source>
        <dbReference type="ARBA" id="ARBA00022884"/>
    </source>
</evidence>
<dbReference type="InterPro" id="IPR000504">
    <property type="entry name" value="RRM_dom"/>
</dbReference>
<dbReference type="GO" id="GO:0005730">
    <property type="term" value="C:nucleolus"/>
    <property type="evidence" value="ECO:0007669"/>
    <property type="project" value="UniProtKB-SubCell"/>
</dbReference>
<comment type="caution">
    <text evidence="6">The sequence shown here is derived from an EMBL/GenBank/DDBJ whole genome shotgun (WGS) entry which is preliminary data.</text>
</comment>
<feature type="domain" description="RRM" evidence="5">
    <location>
        <begin position="132"/>
        <end position="210"/>
    </location>
</feature>
<evidence type="ECO:0000256" key="1">
    <source>
        <dbReference type="ARBA" id="ARBA00004604"/>
    </source>
</evidence>
<dbReference type="SMART" id="SM00360">
    <property type="entry name" value="RRM"/>
    <property type="match status" value="1"/>
</dbReference>
<dbReference type="Pfam" id="PF00076">
    <property type="entry name" value="RRM_1"/>
    <property type="match status" value="1"/>
</dbReference>
<keyword evidence="7" id="KW-1185">Reference proteome</keyword>
<evidence type="ECO:0000259" key="5">
    <source>
        <dbReference type="PROSITE" id="PS50102"/>
    </source>
</evidence>
<dbReference type="SUPFAM" id="SSF54928">
    <property type="entry name" value="RNA-binding domain, RBD"/>
    <property type="match status" value="1"/>
</dbReference>
<dbReference type="InterPro" id="IPR012677">
    <property type="entry name" value="Nucleotide-bd_a/b_plait_sf"/>
</dbReference>
<accession>A0AAD8JY44</accession>
<dbReference type="PANTHER" id="PTHR46754">
    <property type="entry name" value="MKI67 FHA DOMAIN-INTERACTING NUCLEOLAR PHOSPHOPROTEIN"/>
    <property type="match status" value="1"/>
</dbReference>